<sequence length="193" mass="21344">MQLFLFGLLVLFNNFVLGSAQNSSSSEVIANGRQNCPAAGSPDYDIIPFYDSQGGMFSTNITSISIVPVNGGPAIAEFPINLNNAFMPFTFVHTRPISPYNCPTCYEAIRQPNATLLQTMVELLNGTYNGIEGNNPTVPCQTDYERPNIVIKFQVNDSRQGEWVITPEHWSGLWPASGNTCRFFITAWPRQPS</sequence>
<organism evidence="2 3">
    <name type="scientific">Ditylenchus dipsaci</name>
    <dbReference type="NCBI Taxonomy" id="166011"/>
    <lineage>
        <taxon>Eukaryota</taxon>
        <taxon>Metazoa</taxon>
        <taxon>Ecdysozoa</taxon>
        <taxon>Nematoda</taxon>
        <taxon>Chromadorea</taxon>
        <taxon>Rhabditida</taxon>
        <taxon>Tylenchina</taxon>
        <taxon>Tylenchomorpha</taxon>
        <taxon>Sphaerularioidea</taxon>
        <taxon>Anguinidae</taxon>
        <taxon>Anguininae</taxon>
        <taxon>Ditylenchus</taxon>
    </lineage>
</organism>
<dbReference type="Proteomes" id="UP000887574">
    <property type="component" value="Unplaced"/>
</dbReference>
<dbReference type="WBParaSite" id="jg14831">
    <property type="protein sequence ID" value="jg14831"/>
    <property type="gene ID" value="jg14831"/>
</dbReference>
<accession>A0A915D1G4</accession>
<evidence type="ECO:0000313" key="2">
    <source>
        <dbReference type="Proteomes" id="UP000887574"/>
    </source>
</evidence>
<proteinExistence type="predicted"/>
<keyword evidence="1" id="KW-0732">Signal</keyword>
<dbReference type="AlphaFoldDB" id="A0A915D1G4"/>
<evidence type="ECO:0000313" key="3">
    <source>
        <dbReference type="WBParaSite" id="jg14831"/>
    </source>
</evidence>
<reference evidence="3" key="1">
    <citation type="submission" date="2022-11" db="UniProtKB">
        <authorList>
            <consortium name="WormBaseParasite"/>
        </authorList>
    </citation>
    <scope>IDENTIFICATION</scope>
</reference>
<name>A0A915D1G4_9BILA</name>
<keyword evidence="2" id="KW-1185">Reference proteome</keyword>
<protein>
    <submittedName>
        <fullName evidence="3">Uncharacterized protein</fullName>
    </submittedName>
</protein>
<feature type="signal peptide" evidence="1">
    <location>
        <begin position="1"/>
        <end position="20"/>
    </location>
</feature>
<feature type="chain" id="PRO_5037182189" evidence="1">
    <location>
        <begin position="21"/>
        <end position="193"/>
    </location>
</feature>
<evidence type="ECO:0000256" key="1">
    <source>
        <dbReference type="SAM" id="SignalP"/>
    </source>
</evidence>